<evidence type="ECO:0000313" key="8">
    <source>
        <dbReference type="EMBL" id="MPC16583.1"/>
    </source>
</evidence>
<dbReference type="PRINTS" id="PR01259">
    <property type="entry name" value="NACAEXCHNGR"/>
</dbReference>
<evidence type="ECO:0000256" key="3">
    <source>
        <dbReference type="ARBA" id="ARBA00022989"/>
    </source>
</evidence>
<comment type="subcellular location">
    <subcellularLocation>
        <location evidence="1">Membrane</location>
        <topology evidence="1">Multi-pass membrane protein</topology>
    </subcellularLocation>
</comment>
<dbReference type="Proteomes" id="UP000324222">
    <property type="component" value="Unassembled WGS sequence"/>
</dbReference>
<evidence type="ECO:0000256" key="2">
    <source>
        <dbReference type="ARBA" id="ARBA00022692"/>
    </source>
</evidence>
<evidence type="ECO:0000313" key="9">
    <source>
        <dbReference type="Proteomes" id="UP000324222"/>
    </source>
</evidence>
<keyword evidence="4" id="KW-0406">Ion transport</keyword>
<dbReference type="GO" id="GO:0098703">
    <property type="term" value="P:calcium ion import across plasma membrane"/>
    <property type="evidence" value="ECO:0007669"/>
    <property type="project" value="TreeGrafter"/>
</dbReference>
<dbReference type="GO" id="GO:0030424">
    <property type="term" value="C:axon"/>
    <property type="evidence" value="ECO:0007669"/>
    <property type="project" value="TreeGrafter"/>
</dbReference>
<keyword evidence="5 6" id="KW-0472">Membrane</keyword>
<protein>
    <submittedName>
        <fullName evidence="8">Sodium/calcium exchanger 1</fullName>
    </submittedName>
</protein>
<keyword evidence="3 6" id="KW-1133">Transmembrane helix</keyword>
<keyword evidence="4" id="KW-0813">Transport</keyword>
<dbReference type="Pfam" id="PF01699">
    <property type="entry name" value="Na_Ca_ex"/>
    <property type="match status" value="1"/>
</dbReference>
<feature type="transmembrane region" description="Helical" evidence="6">
    <location>
        <begin position="49"/>
        <end position="69"/>
    </location>
</feature>
<proteinExistence type="predicted"/>
<dbReference type="GO" id="GO:0098794">
    <property type="term" value="C:postsynapse"/>
    <property type="evidence" value="ECO:0007669"/>
    <property type="project" value="TreeGrafter"/>
</dbReference>
<dbReference type="GO" id="GO:0042383">
    <property type="term" value="C:sarcolemma"/>
    <property type="evidence" value="ECO:0007669"/>
    <property type="project" value="TreeGrafter"/>
</dbReference>
<reference evidence="8 9" key="1">
    <citation type="submission" date="2019-05" db="EMBL/GenBank/DDBJ databases">
        <title>Another draft genome of Portunus trituberculatus and its Hox gene families provides insights of decapod evolution.</title>
        <authorList>
            <person name="Jeong J.-H."/>
            <person name="Song I."/>
            <person name="Kim S."/>
            <person name="Choi T."/>
            <person name="Kim D."/>
            <person name="Ryu S."/>
            <person name="Kim W."/>
        </authorList>
    </citation>
    <scope>NUCLEOTIDE SEQUENCE [LARGE SCALE GENOMIC DNA]</scope>
    <source>
        <tissue evidence="8">Muscle</tissue>
    </source>
</reference>
<dbReference type="PANTHER" id="PTHR11878">
    <property type="entry name" value="SODIUM/CALCIUM EXCHANGER"/>
    <property type="match status" value="1"/>
</dbReference>
<feature type="transmembrane region" description="Helical" evidence="6">
    <location>
        <begin position="16"/>
        <end position="37"/>
    </location>
</feature>
<gene>
    <name evidence="8" type="primary">SLC8A1_1</name>
    <name evidence="8" type="ORF">E2C01_009412</name>
</gene>
<keyword evidence="9" id="KW-1185">Reference proteome</keyword>
<dbReference type="InterPro" id="IPR004837">
    <property type="entry name" value="NaCa_Exmemb"/>
</dbReference>
<evidence type="ECO:0000256" key="6">
    <source>
        <dbReference type="SAM" id="Phobius"/>
    </source>
</evidence>
<organism evidence="8 9">
    <name type="scientific">Portunus trituberculatus</name>
    <name type="common">Swimming crab</name>
    <name type="synonym">Neptunus trituberculatus</name>
    <dbReference type="NCBI Taxonomy" id="210409"/>
    <lineage>
        <taxon>Eukaryota</taxon>
        <taxon>Metazoa</taxon>
        <taxon>Ecdysozoa</taxon>
        <taxon>Arthropoda</taxon>
        <taxon>Crustacea</taxon>
        <taxon>Multicrustacea</taxon>
        <taxon>Malacostraca</taxon>
        <taxon>Eumalacostraca</taxon>
        <taxon>Eucarida</taxon>
        <taxon>Decapoda</taxon>
        <taxon>Pleocyemata</taxon>
        <taxon>Brachyura</taxon>
        <taxon>Eubrachyura</taxon>
        <taxon>Portunoidea</taxon>
        <taxon>Portunidae</taxon>
        <taxon>Portuninae</taxon>
        <taxon>Portunus</taxon>
    </lineage>
</organism>
<evidence type="ECO:0000256" key="5">
    <source>
        <dbReference type="ARBA" id="ARBA00023136"/>
    </source>
</evidence>
<sequence>MSEATFEEATEYVKGYLTFVISILGIGILTAFIGDLASHFGCTIGLKDSITAIAFVALGTSVPGTLWLLRSASCVALF</sequence>
<dbReference type="GO" id="GO:0005432">
    <property type="term" value="F:calcium:sodium antiporter activity"/>
    <property type="evidence" value="ECO:0007669"/>
    <property type="project" value="InterPro"/>
</dbReference>
<keyword evidence="2 6" id="KW-0812">Transmembrane</keyword>
<evidence type="ECO:0000259" key="7">
    <source>
        <dbReference type="Pfam" id="PF01699"/>
    </source>
</evidence>
<evidence type="ECO:0000256" key="4">
    <source>
        <dbReference type="ARBA" id="ARBA00023065"/>
    </source>
</evidence>
<dbReference type="EMBL" id="VSRR010000518">
    <property type="protein sequence ID" value="MPC16583.1"/>
    <property type="molecule type" value="Genomic_DNA"/>
</dbReference>
<dbReference type="InterPro" id="IPR051171">
    <property type="entry name" value="CaCA"/>
</dbReference>
<comment type="caution">
    <text evidence="8">The sequence shown here is derived from an EMBL/GenBank/DDBJ whole genome shotgun (WGS) entry which is preliminary data.</text>
</comment>
<name>A0A5B7D5S5_PORTR</name>
<accession>A0A5B7D5S5</accession>
<dbReference type="InterPro" id="IPR004836">
    <property type="entry name" value="Na_Ca_Ex"/>
</dbReference>
<feature type="domain" description="Sodium/calcium exchanger membrane region" evidence="7">
    <location>
        <begin position="15"/>
        <end position="65"/>
    </location>
</feature>
<evidence type="ECO:0000256" key="1">
    <source>
        <dbReference type="ARBA" id="ARBA00004141"/>
    </source>
</evidence>
<dbReference type="AlphaFoldDB" id="A0A5B7D5S5"/>
<dbReference type="PANTHER" id="PTHR11878:SF6">
    <property type="entry name" value="SODIUM_CALCIUM EXCHANGER 1"/>
    <property type="match status" value="1"/>
</dbReference>